<keyword evidence="5" id="KW-0067">ATP-binding</keyword>
<feature type="region of interest" description="Disordered" evidence="6">
    <location>
        <begin position="472"/>
        <end position="641"/>
    </location>
</feature>
<reference evidence="8" key="2">
    <citation type="journal article" date="2022" name="Gigascience">
        <title>Parvovirus dark matter in the cloaca of wild birds.</title>
        <authorList>
            <person name="Dai Z."/>
            <person name="Wang H."/>
            <person name="Wu H."/>
            <person name="Zhang Q."/>
            <person name="Ji L."/>
            <person name="Wang X."/>
            <person name="Shen Q."/>
            <person name="Yang S."/>
            <person name="Ma X."/>
            <person name="Shan T."/>
            <person name="Zhang W."/>
        </authorList>
    </citation>
    <scope>NUCLEOTIDE SEQUENCE</scope>
    <source>
        <strain evidence="8">Cra70par027</strain>
    </source>
</reference>
<dbReference type="Gene3D" id="3.40.50.300">
    <property type="entry name" value="P-loop containing nucleotide triphosphate hydrolases"/>
    <property type="match status" value="1"/>
</dbReference>
<dbReference type="Pfam" id="PF01057">
    <property type="entry name" value="Parvo_NS1"/>
    <property type="match status" value="1"/>
</dbReference>
<evidence type="ECO:0000256" key="3">
    <source>
        <dbReference type="ARBA" id="ARBA00022705"/>
    </source>
</evidence>
<evidence type="ECO:0000256" key="4">
    <source>
        <dbReference type="ARBA" id="ARBA00022741"/>
    </source>
</evidence>
<accession>A0A8A4XD88</accession>
<evidence type="ECO:0000256" key="2">
    <source>
        <dbReference type="ARBA" id="ARBA00022562"/>
    </source>
</evidence>
<evidence type="ECO:0000256" key="1">
    <source>
        <dbReference type="ARBA" id="ARBA00004147"/>
    </source>
</evidence>
<dbReference type="GO" id="GO:0042025">
    <property type="term" value="C:host cell nucleus"/>
    <property type="evidence" value="ECO:0007669"/>
    <property type="project" value="UniProtKB-SubCell"/>
</dbReference>
<keyword evidence="3" id="KW-0235">DNA replication</keyword>
<dbReference type="GO" id="GO:0005524">
    <property type="term" value="F:ATP binding"/>
    <property type="evidence" value="ECO:0007669"/>
    <property type="project" value="UniProtKB-KW"/>
</dbReference>
<dbReference type="GO" id="GO:0006260">
    <property type="term" value="P:DNA replication"/>
    <property type="evidence" value="ECO:0007669"/>
    <property type="project" value="UniProtKB-KW"/>
</dbReference>
<feature type="compositionally biased region" description="Polar residues" evidence="6">
    <location>
        <begin position="509"/>
        <end position="523"/>
    </location>
</feature>
<organism evidence="8">
    <name type="scientific">Grus japonensis Chaphamaparvovirus</name>
    <dbReference type="NCBI Taxonomy" id="2794490"/>
    <lineage>
        <taxon>Viruses</taxon>
        <taxon>Monodnaviria</taxon>
        <taxon>Shotokuvirae</taxon>
        <taxon>Cossaviricota</taxon>
        <taxon>Quintoviricetes</taxon>
        <taxon>Piccovirales</taxon>
        <taxon>Parvoviridae</taxon>
        <taxon>Hamaparvovirinae</taxon>
        <taxon>Chaphamaparvovirus</taxon>
    </lineage>
</organism>
<dbReference type="SUPFAM" id="SSF52540">
    <property type="entry name" value="P-loop containing nucleoside triphosphate hydrolases"/>
    <property type="match status" value="1"/>
</dbReference>
<evidence type="ECO:0000256" key="6">
    <source>
        <dbReference type="SAM" id="MobiDB-lite"/>
    </source>
</evidence>
<dbReference type="EMBL" id="MW046636">
    <property type="protein sequence ID" value="QTE04127.1"/>
    <property type="molecule type" value="Genomic_DNA"/>
</dbReference>
<proteinExistence type="predicted"/>
<dbReference type="GO" id="GO:0019079">
    <property type="term" value="P:viral genome replication"/>
    <property type="evidence" value="ECO:0007669"/>
    <property type="project" value="InterPro"/>
</dbReference>
<dbReference type="InterPro" id="IPR027417">
    <property type="entry name" value="P-loop_NTPase"/>
</dbReference>
<evidence type="ECO:0000256" key="5">
    <source>
        <dbReference type="ARBA" id="ARBA00022840"/>
    </source>
</evidence>
<feature type="compositionally biased region" description="Polar residues" evidence="6">
    <location>
        <begin position="552"/>
        <end position="569"/>
    </location>
</feature>
<feature type="compositionally biased region" description="Polar residues" evidence="6">
    <location>
        <begin position="579"/>
        <end position="594"/>
    </location>
</feature>
<dbReference type="PROSITE" id="PS51206">
    <property type="entry name" value="SF3_HELICASE_1"/>
    <property type="match status" value="1"/>
</dbReference>
<evidence type="ECO:0000259" key="7">
    <source>
        <dbReference type="PROSITE" id="PS51206"/>
    </source>
</evidence>
<dbReference type="InterPro" id="IPR014015">
    <property type="entry name" value="Helicase_SF3_DNA-vir"/>
</dbReference>
<comment type="subcellular location">
    <subcellularLocation>
        <location evidence="1">Host nucleus</location>
    </subcellularLocation>
</comment>
<keyword evidence="4" id="KW-0547">Nucleotide-binding</keyword>
<feature type="domain" description="SF3 helicase" evidence="7">
    <location>
        <begin position="286"/>
        <end position="442"/>
    </location>
</feature>
<reference evidence="8" key="1">
    <citation type="submission" date="2020-09" db="EMBL/GenBank/DDBJ databases">
        <authorList>
            <person name="Dai Z."/>
            <person name="Yang S."/>
            <person name="Zhang W."/>
        </authorList>
    </citation>
    <scope>NUCLEOTIDE SEQUENCE</scope>
    <source>
        <strain evidence="8">Cra70par027</strain>
    </source>
</reference>
<evidence type="ECO:0000313" key="8">
    <source>
        <dbReference type="EMBL" id="QTE04127.1"/>
    </source>
</evidence>
<name>A0A8A4XD88_9VIRU</name>
<sequence length="665" mass="74371">MQAEMECPRPGYGVFIWLGSQGCGGDIERSQAVALLRERELVPNIEPDANHNIEMMNMKEWQGGVFQICGPDTKPIEEPLIYALIFNEVPGVNAWMCTAEYNESGIFHVHCMLQTSMRSDSCRRSFLTRWERLLQSETFNRMFTAQCTLGVLKLQRVHKPSSLGGYMMKNPEWILSNHHQYLQNLWDMERFGYADKWKPVEDQPTTDDPTPEMNPMCEEIIGAIMQGGARDMSALMRVAPGVMAKYLHRPGLQQIVTNCLQYVQATGGAWSLDLFKHYDPDPEPIHKILLFQGIMPTGFDATFHCWLTKGDTKKNTIVLWGPSNTGKSAFIRGFKDCVSWGECVNTTTFAFEGLPDHTIGVWEEPLIGPELVEKAKQVFEGMTCSVPVKFKRPAVLPRTPIIMTTNHAPWRFCGPEEGALRNRMYIFMWEHQIQGERLIYRCSDSCCQCRYCTASCGGAITHGVASARGVQRTNQPVLTQQQSSGTESGTNVGARPMSTRIGGDGQSSGSGEVSYQSPESGEQSTDDREPRSSTSTAAERDLDGNRGKRSGDSNNGIHKSGSQPKQSLVTGYFRRDHGGNTTRDGSIRGRQQQRGKSDGSRTGKTAVRRPAMLGTEKSTTTQKEVPVPTKQRRVGGEMGPLAPEMYIPTKSDWQQYLSWLYHQYG</sequence>
<dbReference type="InterPro" id="IPR001257">
    <property type="entry name" value="Parvovirus_NS1_helicase"/>
</dbReference>
<protein>
    <submittedName>
        <fullName evidence="8">Nonstructural protein 1</fullName>
    </submittedName>
</protein>
<feature type="compositionally biased region" description="Basic and acidic residues" evidence="6">
    <location>
        <begin position="538"/>
        <end position="551"/>
    </location>
</feature>
<feature type="compositionally biased region" description="Polar residues" evidence="6">
    <location>
        <begin position="472"/>
        <end position="491"/>
    </location>
</feature>
<keyword evidence="2" id="KW-1048">Host nucleus</keyword>